<evidence type="ECO:0000313" key="2">
    <source>
        <dbReference type="EMBL" id="RGM52552.1"/>
    </source>
</evidence>
<evidence type="ECO:0000313" key="3">
    <source>
        <dbReference type="Proteomes" id="UP000261295"/>
    </source>
</evidence>
<proteinExistence type="predicted"/>
<protein>
    <recommendedName>
        <fullName evidence="4">Phage tail tape measure protein</fullName>
    </recommendedName>
</protein>
<dbReference type="Proteomes" id="UP000261295">
    <property type="component" value="Unassembled WGS sequence"/>
</dbReference>
<dbReference type="EMBL" id="QSTL01000020">
    <property type="protein sequence ID" value="RGM52552.1"/>
    <property type="molecule type" value="Genomic_DNA"/>
</dbReference>
<comment type="caution">
    <text evidence="2">The sequence shown here is derived from an EMBL/GenBank/DDBJ whole genome shotgun (WGS) entry which is preliminary data.</text>
</comment>
<evidence type="ECO:0008006" key="4">
    <source>
        <dbReference type="Google" id="ProtNLM"/>
    </source>
</evidence>
<dbReference type="RefSeq" id="WP_117749826.1">
    <property type="nucleotide sequence ID" value="NZ_QSTL01000020.1"/>
</dbReference>
<evidence type="ECO:0000256" key="1">
    <source>
        <dbReference type="SAM" id="MobiDB-lite"/>
    </source>
</evidence>
<dbReference type="AlphaFoldDB" id="A0A3E4XDS0"/>
<gene>
    <name evidence="2" type="ORF">DXC07_17645</name>
</gene>
<feature type="region of interest" description="Disordered" evidence="1">
    <location>
        <begin position="389"/>
        <end position="410"/>
    </location>
</feature>
<name>A0A3E4XDS0_BACUN</name>
<organism evidence="2 3">
    <name type="scientific">Bacteroides uniformis</name>
    <dbReference type="NCBI Taxonomy" id="820"/>
    <lineage>
        <taxon>Bacteria</taxon>
        <taxon>Pseudomonadati</taxon>
        <taxon>Bacteroidota</taxon>
        <taxon>Bacteroidia</taxon>
        <taxon>Bacteroidales</taxon>
        <taxon>Bacteroidaceae</taxon>
        <taxon>Bacteroides</taxon>
    </lineage>
</organism>
<sequence>MEKNSYTIDFDLKNNPSETLRDINGLLVEIQKSTRTMAEGMSQQMAAMQGPIDEARQKWLDLSGSAGAYFAVFSENVSAITFLIDIGEKLVKLKATTEAVEKAQDTYNNVIEIGSKGLEAYKTRVLAAQAAISTTTGATKALNIAIAASPYILAAAAVAALAVGVYKLCTSTDEAEGAQKRLNEAMLGMNTEIAREQTALNTLFEPLNRAKVGSEEWQKAKDAILDKYGNYLQKIGVEIDSVNGARTAYNKLSEAILDTARARALEKTTSGAGEAYAATEGNTLKNIRERLYSGIGEGAGKITATQAGKAWAQIRAAVRSGKDIPKEAQDILEQTNTVYSDQFGVHTMSLIAGYIYRQVNDVRKAKSVYQKEIADAQATFGGGKGILLTNAPGGQQKTDEPNKTYGNGTDYAATDSLAALETRLNKLKEQQKNASIEEQLTFTADIVALEDLIENVKHRLKHADFEARYTLKPTEEGVISDAPIKRSMQSSTSLTQKEGGLRDLKLEAPKLDLEKPLEGMDAWNAAVDKAREKNAEAIGSMGAMGNAMGSLGEVIGGQAGAWLDWAGNLLNAIAQALPQLAALSTANTAAAATGAASSVASIPFVGPIMAVAAVASVLAALTSLPKFANGGIAYGPTLGLFGEYAGASNNPEVVAPLNRLRQLIQPVGLGGMSGDVRFRIDGRALTGILERETNLSRRS</sequence>
<reference evidence="2 3" key="1">
    <citation type="submission" date="2018-08" db="EMBL/GenBank/DDBJ databases">
        <title>A genome reference for cultivated species of the human gut microbiota.</title>
        <authorList>
            <person name="Zou Y."/>
            <person name="Xue W."/>
            <person name="Luo G."/>
        </authorList>
    </citation>
    <scope>NUCLEOTIDE SEQUENCE [LARGE SCALE GENOMIC DNA]</scope>
    <source>
        <strain evidence="2 3">OM07-9</strain>
    </source>
</reference>
<accession>A0A3E4XDS0</accession>